<feature type="compositionally biased region" description="Polar residues" evidence="1">
    <location>
        <begin position="148"/>
        <end position="159"/>
    </location>
</feature>
<name>A0ABD0K2D6_9CAEN</name>
<feature type="region of interest" description="Disordered" evidence="1">
    <location>
        <begin position="1"/>
        <end position="29"/>
    </location>
</feature>
<dbReference type="EMBL" id="JACVVK020000269">
    <property type="protein sequence ID" value="KAK7481003.1"/>
    <property type="molecule type" value="Genomic_DNA"/>
</dbReference>
<reference evidence="2 3" key="1">
    <citation type="journal article" date="2023" name="Sci. Data">
        <title>Genome assembly of the Korean intertidal mud-creeper Batillaria attramentaria.</title>
        <authorList>
            <person name="Patra A.K."/>
            <person name="Ho P.T."/>
            <person name="Jun S."/>
            <person name="Lee S.J."/>
            <person name="Kim Y."/>
            <person name="Won Y.J."/>
        </authorList>
    </citation>
    <scope>NUCLEOTIDE SEQUENCE [LARGE SCALE GENOMIC DNA]</scope>
    <source>
        <strain evidence="2">Wonlab-2016</strain>
    </source>
</reference>
<sequence length="159" mass="16917">GRTPTKQQKGEGEKKKKHWTSRKEGSDVQIAIPTPDAKRLISTQEPLVQMGSPARGLEPHNWGTCIVGLPALRREEGTGGRGGEDGSELNPECQVGVRVILRLEVAVTQAPLLNHTVVAEWACNNHPALRVGECSGAKATDSGGKVSIPSSQQTGLRAN</sequence>
<feature type="region of interest" description="Disordered" evidence="1">
    <location>
        <begin position="136"/>
        <end position="159"/>
    </location>
</feature>
<comment type="caution">
    <text evidence="2">The sequence shown here is derived from an EMBL/GenBank/DDBJ whole genome shotgun (WGS) entry which is preliminary data.</text>
</comment>
<keyword evidence="3" id="KW-1185">Reference proteome</keyword>
<evidence type="ECO:0000313" key="3">
    <source>
        <dbReference type="Proteomes" id="UP001519460"/>
    </source>
</evidence>
<evidence type="ECO:0000313" key="2">
    <source>
        <dbReference type="EMBL" id="KAK7481003.1"/>
    </source>
</evidence>
<organism evidence="2 3">
    <name type="scientific">Batillaria attramentaria</name>
    <dbReference type="NCBI Taxonomy" id="370345"/>
    <lineage>
        <taxon>Eukaryota</taxon>
        <taxon>Metazoa</taxon>
        <taxon>Spiralia</taxon>
        <taxon>Lophotrochozoa</taxon>
        <taxon>Mollusca</taxon>
        <taxon>Gastropoda</taxon>
        <taxon>Caenogastropoda</taxon>
        <taxon>Sorbeoconcha</taxon>
        <taxon>Cerithioidea</taxon>
        <taxon>Batillariidae</taxon>
        <taxon>Batillaria</taxon>
    </lineage>
</organism>
<gene>
    <name evidence="2" type="ORF">BaRGS_00027722</name>
</gene>
<protein>
    <submittedName>
        <fullName evidence="2">Uncharacterized protein</fullName>
    </submittedName>
</protein>
<accession>A0ABD0K2D6</accession>
<proteinExistence type="predicted"/>
<evidence type="ECO:0000256" key="1">
    <source>
        <dbReference type="SAM" id="MobiDB-lite"/>
    </source>
</evidence>
<feature type="non-terminal residue" evidence="2">
    <location>
        <position position="1"/>
    </location>
</feature>
<dbReference type="AlphaFoldDB" id="A0ABD0K2D6"/>
<dbReference type="Proteomes" id="UP001519460">
    <property type="component" value="Unassembled WGS sequence"/>
</dbReference>